<evidence type="ECO:0000313" key="4">
    <source>
        <dbReference type="EMBL" id="MUI16509.1"/>
    </source>
</evidence>
<feature type="signal peptide" evidence="1">
    <location>
        <begin position="1"/>
        <end position="32"/>
    </location>
</feature>
<dbReference type="Proteomes" id="UP000431684">
    <property type="component" value="Unassembled WGS sequence"/>
</dbReference>
<feature type="domain" description="DUF6701" evidence="3">
    <location>
        <begin position="540"/>
        <end position="1046"/>
    </location>
</feature>
<reference evidence="4 5" key="1">
    <citation type="submission" date="2019-11" db="EMBL/GenBank/DDBJ databases">
        <title>Draft Genome Sequences of Six Type Strains of the Genus Massilia.</title>
        <authorList>
            <person name="Miess H."/>
            <person name="Frediansyah A."/>
            <person name="Goeker M."/>
            <person name="Gross H."/>
        </authorList>
    </citation>
    <scope>NUCLEOTIDE SEQUENCE [LARGE SCALE GENOMIC DNA]</scope>
    <source>
        <strain evidence="4 5">DSM 17513</strain>
    </source>
</reference>
<dbReference type="InterPro" id="IPR001434">
    <property type="entry name" value="OmcB-like_DUF11"/>
</dbReference>
<comment type="caution">
    <text evidence="4">The sequence shown here is derived from an EMBL/GenBank/DDBJ whole genome shotgun (WGS) entry which is preliminary data.</text>
</comment>
<name>A0A6I3XJ79_9BURK</name>
<evidence type="ECO:0000259" key="3">
    <source>
        <dbReference type="Pfam" id="PF20419"/>
    </source>
</evidence>
<dbReference type="EMBL" id="WNWM01000002">
    <property type="protein sequence ID" value="MUI16509.1"/>
    <property type="molecule type" value="Genomic_DNA"/>
</dbReference>
<evidence type="ECO:0000259" key="2">
    <source>
        <dbReference type="Pfam" id="PF01345"/>
    </source>
</evidence>
<dbReference type="InterPro" id="IPR046524">
    <property type="entry name" value="DUF6701"/>
</dbReference>
<dbReference type="AlphaFoldDB" id="A0A6I3XJ79"/>
<dbReference type="OrthoDB" id="9790247at2"/>
<organism evidence="4 5">
    <name type="scientific">Pseudoduganella dura</name>
    <dbReference type="NCBI Taxonomy" id="321982"/>
    <lineage>
        <taxon>Bacteria</taxon>
        <taxon>Pseudomonadati</taxon>
        <taxon>Pseudomonadota</taxon>
        <taxon>Betaproteobacteria</taxon>
        <taxon>Burkholderiales</taxon>
        <taxon>Oxalobacteraceae</taxon>
        <taxon>Telluria group</taxon>
        <taxon>Pseudoduganella</taxon>
    </lineage>
</organism>
<dbReference type="RefSeq" id="WP_155712058.1">
    <property type="nucleotide sequence ID" value="NZ_BMWU01000008.1"/>
</dbReference>
<feature type="chain" id="PRO_5026038114" evidence="1">
    <location>
        <begin position="33"/>
        <end position="1069"/>
    </location>
</feature>
<keyword evidence="5" id="KW-1185">Reference proteome</keyword>
<feature type="domain" description="DUF11" evidence="2">
    <location>
        <begin position="327"/>
        <end position="432"/>
    </location>
</feature>
<evidence type="ECO:0000256" key="1">
    <source>
        <dbReference type="SAM" id="SignalP"/>
    </source>
</evidence>
<evidence type="ECO:0000313" key="5">
    <source>
        <dbReference type="Proteomes" id="UP000431684"/>
    </source>
</evidence>
<dbReference type="Pfam" id="PF01345">
    <property type="entry name" value="DUF11"/>
    <property type="match status" value="1"/>
</dbReference>
<accession>A0A6I3XJ79</accession>
<sequence length="1069" mass="111050">MTAAIRSILSMLSVLRGALPALAMLLCAPALADTPITLFKSFAGNINMTGTQKTLRTASNNSNACSTAESVTMNLSGIPNGSTVLAAYLYWAGSGGTADYAVTFDGKAISAPANRRYASATVGYNYFGGAADVTDQVKARGNASYTAGGLTINKDLFCAVQGVLGGFQLLVVYSQSSETFRVLNVYEGFQYIRNSSVELTLANFLTPNPIGSLTGRVGHITWEGDSTLQGGGETLQYNGVEQADLYNPTGNQFNSISSVNADQYSYGIDFDVYTVKSPVIAGGQKSAKTLYTSGNDLVLLNAEVIAAPNVPATDRGVTLTLNGPLVPSSATTYTISVVNNGPMDEGGPLTVSGTLPAALIYGGASGSGWSCAVQGQLLTCTYSGLVTKNTTLPPITLTVTPGLSASGLVSFGVTVGGKLFDYYDGNDTSTVSTRVGNQTFTPVFVFTDKECVHNRAFGHAQQPCKRLTPDFVLANKDLSTFITYVAKDVPTALASTETTLPMRFALSCHNPSTTAGTKGSYNLRSGTVTLPACEPNGAIPAQNSAAWSTASNIRYPAGSPSSRATTASDDDDPADFLLRYPDVGRIELFVTDNQARLGSTGAFVSKPNRLLLLAQSTNKAGDPASAADPRFVTAGTPFTMTVRAMMVDLSTPAPNFGREDDPVKIKLVVGAATTADGSPIAAMVTRTKDEEPVGKLSLGKNATFGPFSAGIATGSTFIFDDVGVIRVESMIMPTAEELLQNSAIEKGSYLGSGSVDGTPINVGRFYADHFDTVVTGPMACLAAAQCPDPKPVPVPAAKIDTMAYSLQPFTTVVTARSATGAALNNYRLELARDVALAPFTAPNGTTAQRSPSSTTSSGTVYSTLSNKAIAASAFTGGVATIAPTYAFPAALAYSPTASTTSPSPVSVYLRATESSGTDAVTSQRAAAVEGGVRIVAGRLFVPDSEGSAAGARNIAVKAQFFAGQWVDASTDSTSAFTSADVRFSECEKLANGPACKLALTVNRLASATLVDGAGTVMLAAPAAGSNGSVYMWVSTREGVALPVWLPSMRGKLIYGTRPPNPYIYLREIY</sequence>
<gene>
    <name evidence="4" type="ORF">GJV26_29220</name>
</gene>
<protein>
    <submittedName>
        <fullName evidence="4">Uncharacterized protein</fullName>
    </submittedName>
</protein>
<keyword evidence="1" id="KW-0732">Signal</keyword>
<proteinExistence type="predicted"/>
<dbReference type="Pfam" id="PF20419">
    <property type="entry name" value="DUF6701"/>
    <property type="match status" value="1"/>
</dbReference>